<dbReference type="InterPro" id="IPR011836">
    <property type="entry name" value="YhdP"/>
</dbReference>
<dbReference type="EMBL" id="JAEQNE010000009">
    <property type="protein sequence ID" value="MBL0394737.1"/>
    <property type="molecule type" value="Genomic_DNA"/>
</dbReference>
<dbReference type="NCBIfam" id="TIGR02099">
    <property type="entry name" value="YhdP family protein"/>
    <property type="match status" value="1"/>
</dbReference>
<keyword evidence="4" id="KW-1185">Reference proteome</keyword>
<evidence type="ECO:0000313" key="4">
    <source>
        <dbReference type="Proteomes" id="UP000599109"/>
    </source>
</evidence>
<sequence>MIATPPNPSRSLRLFSTAVKWSLWLLLAALLLLTVAWGALHGFIVPRIGELRPALETRASQVLGIPVRIGAISARTEGLVPSFTLEDVVLLDPQGREALRLPLVVGALSPHSLWNLGFEQLYIDRPTVAIRRAADGRFYIAGIDVSRGSHNEGRAADWFFSQREFIIQGGTIEWIDEQRGAPTLALGQVDFVARNQARRHLLRLDATPRAEWGQRFMLTGMFRQPLLTTNAGRWQEWTGELHADFGAVDLSLLRQYADLGIDIAQGRGRLRAWADLERGQLVGGTADVVLTQVRATLGEALEPLVLQSVSGRLGGQRTATGFAFQTQDLQFLTEDGQAWPGGNVAVTWSDAEGLAPAQGELRADRLDLKALSQIATRLPLGAPTHEALQAYAPQGLVETLHARWQGPLEALEKYEARGRAVRLETVPQADPQGHAGIPGVRGAALDFDFNQGGGRARLAIAQGALDFPGVFEEPTIPVTSLAADVQWQVRGEQLSLNVTSLKFANADAEGEARASWRTADAKSGAARFPGVLDLQGSLSRADGARVWRYLPLAVPKQARDYVQESVVSGAATGTKFRVKGDLRRFPFPEGAGGEFLVATQVRDVTYAYVPPSLTQGNGVWPAFTNLAGELVFEGNGMQVKGAAGRVHGRPGLQMRADARIPDFHQPRVNVAGRIQGPVSESLAIVNTSPVAAMTSQALARTTGTGNADVDLRLALPLHDLTRSQVQGTVTLANNDVQMSPDSPPLARARGTVLFSEKGFQLAGVQARALGGEVRLEGGTRPGAPGEPATVQLRGQGTVTAEGLRQARELGFLARLARDFSGATGYTLALNFRRGPPEVQVLSNLQGLAVGLPPPLNKPADAMLPLRYETALTRESLAPQAKLQELLSVDLGRVGSVSFLRDLSGAEPQVVRGAIGVGLASNEGVVMPPEGVMANVQLANFNIDAWEDALARVGGGDAAPAPAPPTPAAGTATAAPVARDMGASLSYLPTMIAVRARALSMDGRTLHNVVVGGSRDGRVWRANVEADELNGYIEYRQPQNAGAGRLYARLARLSMAASAATEVEELLDQQSAIPALDVIVDDFELKGRRLGRLEIDAVNRGAGTVAREGGIREWRLNKLSLAMPEATFTASGNWAALGEQPAAPGGPRPDAKPGERRRTSMKFRFDIADGGALLTRMGMKDVLRRGRGAMEGTVSWVGSPLALDYPTLAGSFNVSVENGQFLKADPGMAKLLGVLSLQSLPRRLALDFRDVFSEGFTFDFVRGDVNIEHGIAFTNNLQMKGVNAAVLMEGKADIARETQDLKVLVVPEINAGTASLVATAINPAIGLGTFVAQLFLRQPLMRAATQEFHIDGTWAEPRMRRVGRNGQNETTGASGTTPEPTTR</sequence>
<evidence type="ECO:0000256" key="1">
    <source>
        <dbReference type="SAM" id="MobiDB-lite"/>
    </source>
</evidence>
<feature type="domain" description="YhdP central" evidence="2">
    <location>
        <begin position="15"/>
        <end position="1357"/>
    </location>
</feature>
<feature type="region of interest" description="Disordered" evidence="1">
    <location>
        <begin position="1135"/>
        <end position="1157"/>
    </location>
</feature>
<dbReference type="PANTHER" id="PTHR38690">
    <property type="entry name" value="PROTEASE-RELATED"/>
    <property type="match status" value="1"/>
</dbReference>
<name>A0A936Z5N7_9BURK</name>
<dbReference type="Pfam" id="PF13116">
    <property type="entry name" value="YhdP"/>
    <property type="match status" value="1"/>
</dbReference>
<comment type="caution">
    <text evidence="3">The sequence shown here is derived from an EMBL/GenBank/DDBJ whole genome shotgun (WGS) entry which is preliminary data.</text>
</comment>
<feature type="compositionally biased region" description="Polar residues" evidence="1">
    <location>
        <begin position="1364"/>
        <end position="1382"/>
    </location>
</feature>
<gene>
    <name evidence="3" type="ORF">JJ685_26600</name>
</gene>
<reference evidence="3 4" key="1">
    <citation type="journal article" date="2017" name="Int. J. Syst. Evol. Microbiol.">
        <title>Ramlibacter monticola sp. nov., isolated from forest soil.</title>
        <authorList>
            <person name="Chaudhary D.K."/>
            <person name="Kim J."/>
        </authorList>
    </citation>
    <scope>NUCLEOTIDE SEQUENCE [LARGE SCALE GENOMIC DNA]</scope>
    <source>
        <strain evidence="3 4">KACC 19175</strain>
    </source>
</reference>
<feature type="compositionally biased region" description="Basic and acidic residues" evidence="1">
    <location>
        <begin position="1148"/>
        <end position="1157"/>
    </location>
</feature>
<dbReference type="Proteomes" id="UP000599109">
    <property type="component" value="Unassembled WGS sequence"/>
</dbReference>
<dbReference type="InterPro" id="IPR025263">
    <property type="entry name" value="YhdP_central"/>
</dbReference>
<dbReference type="PANTHER" id="PTHR38690:SF1">
    <property type="entry name" value="PROTEASE"/>
    <property type="match status" value="1"/>
</dbReference>
<proteinExistence type="predicted"/>
<organism evidence="3 4">
    <name type="scientific">Ramlibacter monticola</name>
    <dbReference type="NCBI Taxonomy" id="1926872"/>
    <lineage>
        <taxon>Bacteria</taxon>
        <taxon>Pseudomonadati</taxon>
        <taxon>Pseudomonadota</taxon>
        <taxon>Betaproteobacteria</taxon>
        <taxon>Burkholderiales</taxon>
        <taxon>Comamonadaceae</taxon>
        <taxon>Ramlibacter</taxon>
    </lineage>
</organism>
<protein>
    <submittedName>
        <fullName evidence="3">TIGR02099 family protein</fullName>
    </submittedName>
</protein>
<feature type="region of interest" description="Disordered" evidence="1">
    <location>
        <begin position="1359"/>
        <end position="1382"/>
    </location>
</feature>
<accession>A0A936Z5N7</accession>
<evidence type="ECO:0000259" key="2">
    <source>
        <dbReference type="Pfam" id="PF13116"/>
    </source>
</evidence>
<evidence type="ECO:0000313" key="3">
    <source>
        <dbReference type="EMBL" id="MBL0394737.1"/>
    </source>
</evidence>